<keyword evidence="2" id="KW-0732">Signal</keyword>
<feature type="compositionally biased region" description="Pro residues" evidence="1">
    <location>
        <begin position="287"/>
        <end position="303"/>
    </location>
</feature>
<dbReference type="STRING" id="1393034.HMPREF3192_00520"/>
<feature type="region of interest" description="Disordered" evidence="1">
    <location>
        <begin position="448"/>
        <end position="488"/>
    </location>
</feature>
<comment type="caution">
    <text evidence="3">The sequence shown here is derived from an EMBL/GenBank/DDBJ whole genome shotgun (WGS) entry which is preliminary data.</text>
</comment>
<sequence>MIAQRFNTRTKIAISAALCAALIGGGYALAQKGPAAKPQSAPVASHKAAAKITTGTFKEKPRAYVGDNTTQVLIDAPKVSADQIVKIIKHGDHWHVFTKDGREIITYTDPTKAKNAGQLQSTSKVVSKNELKKIDPNTVVKLLKHGDHWHIFTAGGQEYVSYTDPRPFYPNAYVGTYEGNHAALPGSSGGNGGAGGGTTHQTNHPSGGNAGGAGTTPSVPGLNFVQVVSLEELAKKPIVKILQHGDHYHAYTADGTEYITYGDPRSVFPHITIGTYEGNHGTTPAPGGNPAPEPAPRPIPDNPNDPKRVVRIQKHGDHWHIHHADGTESITHTDPAPLYPHIKIEEYDENHGHHFEPLNPDEKLNYDDVEAKLIVPLEKITYGNVIHTSGFDRENQRFIIPHFDHYHYVSIETIIQFCKVKDPSFGGYSARDVVATLKYLIEHPEARPEGHNGWGNAAKPKPKPAPAPGGGTGGTDETPDAPKPDKPKKLVRIVQENKKCWVLYYDNGSTWIVFKNPAQDYPNVKIEKFDDVPNAGMTAEEITNTYAKKYGMTIDEFEDRIIKLPYSALQNIKFNDDGTVVIHGKTYVFKKL</sequence>
<evidence type="ECO:0000256" key="1">
    <source>
        <dbReference type="SAM" id="MobiDB-lite"/>
    </source>
</evidence>
<proteinExistence type="predicted"/>
<evidence type="ECO:0008006" key="5">
    <source>
        <dbReference type="Google" id="ProtNLM"/>
    </source>
</evidence>
<gene>
    <name evidence="3" type="ORF">HMPREF3192_00520</name>
</gene>
<organism evidence="3 4">
    <name type="scientific">Atopobium deltae</name>
    <dbReference type="NCBI Taxonomy" id="1393034"/>
    <lineage>
        <taxon>Bacteria</taxon>
        <taxon>Bacillati</taxon>
        <taxon>Actinomycetota</taxon>
        <taxon>Coriobacteriia</taxon>
        <taxon>Coriobacteriales</taxon>
        <taxon>Atopobiaceae</taxon>
        <taxon>Atopobium</taxon>
    </lineage>
</organism>
<feature type="region of interest" description="Disordered" evidence="1">
    <location>
        <begin position="184"/>
        <end position="217"/>
    </location>
</feature>
<reference evidence="4" key="1">
    <citation type="submission" date="2016-01" db="EMBL/GenBank/DDBJ databases">
        <authorList>
            <person name="Mitreva M."/>
            <person name="Pepin K.H."/>
            <person name="Mihindukulasuriya K.A."/>
            <person name="Fulton R."/>
            <person name="Fronick C."/>
            <person name="O'Laughlin M."/>
            <person name="Miner T."/>
            <person name="Herter B."/>
            <person name="Rosa B.A."/>
            <person name="Cordes M."/>
            <person name="Tomlinson C."/>
            <person name="Wollam A."/>
            <person name="Palsikar V.B."/>
            <person name="Mardis E.R."/>
            <person name="Wilson R.K."/>
        </authorList>
    </citation>
    <scope>NUCLEOTIDE SEQUENCE [LARGE SCALE GENOMIC DNA]</scope>
    <source>
        <strain evidence="4">DNF00019</strain>
    </source>
</reference>
<protein>
    <recommendedName>
        <fullName evidence="5">Histidine triad domain protein</fullName>
    </recommendedName>
</protein>
<evidence type="ECO:0000313" key="3">
    <source>
        <dbReference type="EMBL" id="KXB35155.1"/>
    </source>
</evidence>
<keyword evidence="4" id="KW-1185">Reference proteome</keyword>
<dbReference type="EMBL" id="LSCR01000006">
    <property type="protein sequence ID" value="KXB35155.1"/>
    <property type="molecule type" value="Genomic_DNA"/>
</dbReference>
<feature type="region of interest" description="Disordered" evidence="1">
    <location>
        <begin position="276"/>
        <end position="308"/>
    </location>
</feature>
<feature type="signal peptide" evidence="2">
    <location>
        <begin position="1"/>
        <end position="30"/>
    </location>
</feature>
<evidence type="ECO:0000313" key="4">
    <source>
        <dbReference type="Proteomes" id="UP000070675"/>
    </source>
</evidence>
<feature type="chain" id="PRO_5007459769" description="Histidine triad domain protein" evidence="2">
    <location>
        <begin position="31"/>
        <end position="592"/>
    </location>
</feature>
<dbReference type="AlphaFoldDB" id="A0A133XW32"/>
<evidence type="ECO:0000256" key="2">
    <source>
        <dbReference type="SAM" id="SignalP"/>
    </source>
</evidence>
<name>A0A133XW32_9ACTN</name>
<feature type="compositionally biased region" description="Gly residues" evidence="1">
    <location>
        <begin position="187"/>
        <end position="198"/>
    </location>
</feature>
<accession>A0A133XW32</accession>
<dbReference type="RefSeq" id="WP_066304973.1">
    <property type="nucleotide sequence ID" value="NZ_KQ959487.1"/>
</dbReference>
<dbReference type="PATRIC" id="fig|1393034.3.peg.502"/>
<dbReference type="OrthoDB" id="3264350at2"/>
<dbReference type="Proteomes" id="UP000070675">
    <property type="component" value="Unassembled WGS sequence"/>
</dbReference>